<evidence type="ECO:0000259" key="1">
    <source>
        <dbReference type="PROSITE" id="PS50053"/>
    </source>
</evidence>
<reference evidence="2" key="1">
    <citation type="submission" date="2021-01" db="EMBL/GenBank/DDBJ databases">
        <authorList>
            <consortium name="Genoscope - CEA"/>
            <person name="William W."/>
        </authorList>
    </citation>
    <scope>NUCLEOTIDE SEQUENCE</scope>
</reference>
<name>A0A8S1WTJ1_PAROT</name>
<dbReference type="OMA" id="CKNQTID"/>
<dbReference type="PROSITE" id="PS50053">
    <property type="entry name" value="UBIQUITIN_2"/>
    <property type="match status" value="1"/>
</dbReference>
<dbReference type="Proteomes" id="UP000683925">
    <property type="component" value="Unassembled WGS sequence"/>
</dbReference>
<evidence type="ECO:0000313" key="3">
    <source>
        <dbReference type="Proteomes" id="UP000683925"/>
    </source>
</evidence>
<proteinExistence type="predicted"/>
<dbReference type="OrthoDB" id="305565at2759"/>
<sequence length="904" mass="106484">MNVRYIDIKLRNTKLKFQADYKPEQKVIDIINKLIFDLKLPRNTPNPKLFFKGKSLDYSKTFDQQGISQLQEVELEFIEKIVVTVHNEKLDNQNLKCDVTNTMNELGSILLKKLNFRQDYEVRFSMNDQILNSGRNLIEVAPWENLTYQIFSQHQFIYDSQQYQLEIDITNSVSNLCKTISQMINIDSEWIQIDQMNKDDPFYLYQVSPNTELKLRIVEIQNNKQVTISIVHDQVTRQMTILKDETIGTLMNKIKTSFFPQSYSQVNVKLVFNNIELSNNYTINQCQIVNNDVIKLIVANMPEKIQICFQHKEKPELKKKIKISLDEQLSLIDKQVFNNKQMEYFYQGRQLDKKETFRQLKITQNDTVIEYKPIEGVQLLLKFQNLEQQNPVQIQALSNELLSKYIYDLTGRESNEVWVSCKNQTIDDIEQTFAALQIQNDLIFYQPKQILLQVQYKDNLYDIYQKRDKCVIDLLDYLRDYFQIDESQDFELQYGNETVQGELLCQKLWAACKKCYKIVPIKNGQNDTQTKTYKIYIINQDKQIEFKMNPTRTISDLKQAFLSQYSYPKNQPIDFSVRNQPDTLLNEEVQLNTLNVCEFQILVKDYINVRVFDRIKKDESYFEIIFKSKISILIQNLKLENYKCNFYFQNNQINQEKTFSEIEFYDLNTIEYEVLRNQVQQLIQVIVIEKNQQQEIELLEDQTVKDVRQALNLRGDNEIELLLSNQSAAKDEQKLKDIAENGKLTLNIKAKINNPVEPNNQENKCLLNISIKDKRHEIEFEKNKTVEDLRQHIIQQFQQQSDIVIRKGNTILNPSDPIPVTFEFLIVSPLTIKVIIKINTKNNQIHQRQFKPNQKVGDIILDFVRQHNIKGNTINLALNGQVLDVNKTLKELGVIDGTELNLLN</sequence>
<protein>
    <recommendedName>
        <fullName evidence="1">Ubiquitin-like domain-containing protein</fullName>
    </recommendedName>
</protein>
<keyword evidence="3" id="KW-1185">Reference proteome</keyword>
<feature type="domain" description="Ubiquitin-like" evidence="1">
    <location>
        <begin position="832"/>
        <end position="904"/>
    </location>
</feature>
<dbReference type="CDD" id="cd17039">
    <property type="entry name" value="Ubl_ubiquitin_like"/>
    <property type="match status" value="1"/>
</dbReference>
<dbReference type="EMBL" id="CAJJDP010000104">
    <property type="protein sequence ID" value="CAD8193414.1"/>
    <property type="molecule type" value="Genomic_DNA"/>
</dbReference>
<accession>A0A8S1WTJ1</accession>
<organism evidence="2 3">
    <name type="scientific">Paramecium octaurelia</name>
    <dbReference type="NCBI Taxonomy" id="43137"/>
    <lineage>
        <taxon>Eukaryota</taxon>
        <taxon>Sar</taxon>
        <taxon>Alveolata</taxon>
        <taxon>Ciliophora</taxon>
        <taxon>Intramacronucleata</taxon>
        <taxon>Oligohymenophorea</taxon>
        <taxon>Peniculida</taxon>
        <taxon>Parameciidae</taxon>
        <taxon>Paramecium</taxon>
    </lineage>
</organism>
<evidence type="ECO:0000313" key="2">
    <source>
        <dbReference type="EMBL" id="CAD8193414.1"/>
    </source>
</evidence>
<gene>
    <name evidence="2" type="ORF">POCTA_138.1.T1040134</name>
</gene>
<dbReference type="InterPro" id="IPR000626">
    <property type="entry name" value="Ubiquitin-like_dom"/>
</dbReference>
<comment type="caution">
    <text evidence="2">The sequence shown here is derived from an EMBL/GenBank/DDBJ whole genome shotgun (WGS) entry which is preliminary data.</text>
</comment>
<dbReference type="AlphaFoldDB" id="A0A8S1WTJ1"/>